<keyword evidence="3" id="KW-1185">Reference proteome</keyword>
<reference evidence="2" key="1">
    <citation type="submission" date="2023-10" db="EMBL/GenBank/DDBJ databases">
        <authorList>
            <person name="Chen Y."/>
            <person name="Shah S."/>
            <person name="Dougan E. K."/>
            <person name="Thang M."/>
            <person name="Chan C."/>
        </authorList>
    </citation>
    <scope>NUCLEOTIDE SEQUENCE [LARGE SCALE GENOMIC DNA]</scope>
</reference>
<accession>A0ABN9XAN1</accession>
<evidence type="ECO:0000313" key="3">
    <source>
        <dbReference type="Proteomes" id="UP001189429"/>
    </source>
</evidence>
<feature type="non-terminal residue" evidence="2">
    <location>
        <position position="92"/>
    </location>
</feature>
<comment type="caution">
    <text evidence="2">The sequence shown here is derived from an EMBL/GenBank/DDBJ whole genome shotgun (WGS) entry which is preliminary data.</text>
</comment>
<name>A0ABN9XAN1_9DINO</name>
<feature type="non-terminal residue" evidence="2">
    <location>
        <position position="1"/>
    </location>
</feature>
<evidence type="ECO:0000313" key="2">
    <source>
        <dbReference type="EMBL" id="CAK0896494.1"/>
    </source>
</evidence>
<protein>
    <submittedName>
        <fullName evidence="2">Uncharacterized protein</fullName>
    </submittedName>
</protein>
<evidence type="ECO:0000256" key="1">
    <source>
        <dbReference type="SAM" id="MobiDB-lite"/>
    </source>
</evidence>
<feature type="compositionally biased region" description="Basic and acidic residues" evidence="1">
    <location>
        <begin position="7"/>
        <end position="42"/>
    </location>
</feature>
<gene>
    <name evidence="2" type="ORF">PCOR1329_LOCUS74951</name>
</gene>
<feature type="region of interest" description="Disordered" evidence="1">
    <location>
        <begin position="1"/>
        <end position="42"/>
    </location>
</feature>
<proteinExistence type="predicted"/>
<dbReference type="Proteomes" id="UP001189429">
    <property type="component" value="Unassembled WGS sequence"/>
</dbReference>
<dbReference type="EMBL" id="CAUYUJ010020195">
    <property type="protein sequence ID" value="CAK0896494.1"/>
    <property type="molecule type" value="Genomic_DNA"/>
</dbReference>
<sequence length="92" mass="10430">EAASLEEQAKGREAEASEIEKKAAQLKKKADDEWKKADDVKEKARKELEKHRECLDLPGIRLSKGENEILAAEGDDAIWNAELCRHRCLENT</sequence>
<organism evidence="2 3">
    <name type="scientific">Prorocentrum cordatum</name>
    <dbReference type="NCBI Taxonomy" id="2364126"/>
    <lineage>
        <taxon>Eukaryota</taxon>
        <taxon>Sar</taxon>
        <taxon>Alveolata</taxon>
        <taxon>Dinophyceae</taxon>
        <taxon>Prorocentrales</taxon>
        <taxon>Prorocentraceae</taxon>
        <taxon>Prorocentrum</taxon>
    </lineage>
</organism>